<gene>
    <name evidence="1" type="ordered locus">Deide_2p00732</name>
</gene>
<reference evidence="1 2" key="1">
    <citation type="journal article" date="2009" name="PLoS Genet.">
        <title>Alliance of proteomics and genomics to unravel the specificities of Sahara bacterium Deinococcus deserti.</title>
        <authorList>
            <person name="de Groot A."/>
            <person name="Dulermo R."/>
            <person name="Ortet P."/>
            <person name="Blanchard L."/>
            <person name="Guerin P."/>
            <person name="Fernandez B."/>
            <person name="Vacherie B."/>
            <person name="Dossat C."/>
            <person name="Jolivet E."/>
            <person name="Siguier P."/>
            <person name="Chandler M."/>
            <person name="Barakat M."/>
            <person name="Dedieu A."/>
            <person name="Barbe V."/>
            <person name="Heulin T."/>
            <person name="Sommer S."/>
            <person name="Achouak W."/>
            <person name="Armengaud J."/>
        </authorList>
    </citation>
    <scope>NUCLEOTIDE SEQUENCE [LARGE SCALE GENOMIC DNA]</scope>
    <source>
        <strain evidence="2">DSM 17065 / CIP 109153 / LMG 22923 / VCD115</strain>
        <plasmid evidence="2">pDeide2</plasmid>
    </source>
</reference>
<dbReference type="AlphaFoldDB" id="C1D2U8"/>
<dbReference type="KEGG" id="ddr:Deide_2p00732"/>
<dbReference type="HOGENOM" id="CLU_823444_0_0_0"/>
<dbReference type="Proteomes" id="UP000002208">
    <property type="component" value="Plasmid 2"/>
</dbReference>
<keyword evidence="1" id="KW-0614">Plasmid</keyword>
<name>C1D2U8_DEIDV</name>
<keyword evidence="2" id="KW-1185">Reference proteome</keyword>
<dbReference type="EMBL" id="CP001116">
    <property type="protein sequence ID" value="ACO47737.1"/>
    <property type="molecule type" value="Genomic_DNA"/>
</dbReference>
<protein>
    <submittedName>
        <fullName evidence="1">Putative ribonuclease Z</fullName>
    </submittedName>
</protein>
<dbReference type="InterPro" id="IPR036866">
    <property type="entry name" value="RibonucZ/Hydroxyglut_hydro"/>
</dbReference>
<organism evidence="1 2">
    <name type="scientific">Deinococcus deserti (strain DSM 17065 / CIP 109153 / LMG 22923 / VCD115)</name>
    <dbReference type="NCBI Taxonomy" id="546414"/>
    <lineage>
        <taxon>Bacteria</taxon>
        <taxon>Thermotogati</taxon>
        <taxon>Deinococcota</taxon>
        <taxon>Deinococci</taxon>
        <taxon>Deinococcales</taxon>
        <taxon>Deinococcaceae</taxon>
        <taxon>Deinococcus</taxon>
    </lineage>
</organism>
<dbReference type="PANTHER" id="PTHR46018:SF2">
    <property type="entry name" value="ZINC PHOSPHODIESTERASE ELAC PROTEIN 1"/>
    <property type="match status" value="1"/>
</dbReference>
<dbReference type="NCBIfam" id="NF002558">
    <property type="entry name" value="PRK02126.1"/>
    <property type="match status" value="1"/>
</dbReference>
<geneLocation type="plasmid" evidence="2">
    <name>pDeide2</name>
</geneLocation>
<sequence length="383" mass="42425">MLQAQVLGRPGEDNALWVTADSGQGRKRLLLDCGAGTLTALPFAEFQAVDHLLFSHLHMDHVGGFDDFFRATFDRAGRENHVWGPPGTAQILSHRFQGYWWNFAPELRGTWLVHDVSAEEVQSFRFEAHEAFAVMHCAGTRGHQGTIIQTAEVSVQVVPLLHHGTSLGFILREPDRLTVDREALAQSKLSPGPWLTQLKHGVSGKLEIQGTVHDAAALAAKLMSREPGDSLAYFTDFLLDESELRRLSVALQNVQSLYAEAQYAPEDSELACRHHHTTVSQVARLAAAAEVKHLTLLHLSRRYRPDRWNDLLGTVRQTFPSASFPDGWIPSSTNLPQECWIAWNQSHQKLPSDGGSQFRGKDSINKMSFRGICAGAALSTLLG</sequence>
<dbReference type="GO" id="GO:0042781">
    <property type="term" value="F:3'-tRNA processing endoribonuclease activity"/>
    <property type="evidence" value="ECO:0007669"/>
    <property type="project" value="TreeGrafter"/>
</dbReference>
<dbReference type="OrthoDB" id="9800940at2"/>
<dbReference type="SUPFAM" id="SSF56281">
    <property type="entry name" value="Metallo-hydrolase/oxidoreductase"/>
    <property type="match status" value="1"/>
</dbReference>
<accession>C1D2U8</accession>
<evidence type="ECO:0000313" key="2">
    <source>
        <dbReference type="Proteomes" id="UP000002208"/>
    </source>
</evidence>
<evidence type="ECO:0000313" key="1">
    <source>
        <dbReference type="EMBL" id="ACO47737.1"/>
    </source>
</evidence>
<dbReference type="Pfam" id="PF23023">
    <property type="entry name" value="Anti-Pycsar_Apyc1"/>
    <property type="match status" value="1"/>
</dbReference>
<dbReference type="PANTHER" id="PTHR46018">
    <property type="entry name" value="ZINC PHOSPHODIESTERASE ELAC PROTEIN 1"/>
    <property type="match status" value="1"/>
</dbReference>
<dbReference type="Gene3D" id="3.60.15.10">
    <property type="entry name" value="Ribonuclease Z/Hydroxyacylglutathione hydrolase-like"/>
    <property type="match status" value="1"/>
</dbReference>
<dbReference type="RefSeq" id="WP_012695208.1">
    <property type="nucleotide sequence ID" value="NC_012529.1"/>
</dbReference>
<proteinExistence type="predicted"/>